<protein>
    <submittedName>
        <fullName evidence="1">Uncharacterized protein</fullName>
    </submittedName>
</protein>
<proteinExistence type="predicted"/>
<accession>A0A1W1XTN6</accession>
<sequence length="223" mass="25078">MNYLQLVQRTWRECGLAGEGPAGVSGQRGMERRIVDWVAEAWSEIQGSRQSDPLPFMLCRASLPLAAGVQSASLAVLTPPLRQPDISYARLVYPDRVVPLSWRTWDELRPLVELRNGTAAGTPALLAVDFQRQLRLDRPLARDALLEFDYLRQAQQLQADGDVPILPDEQDHLLIVWRAAMLYAGFDSASEVYQTAQANYLRMLARLVNPSGELVRWDVRPLA</sequence>
<dbReference type="RefSeq" id="WP_084091391.1">
    <property type="nucleotide sequence ID" value="NZ_FWXD01000016.1"/>
</dbReference>
<organism evidence="1 2">
    <name type="scientific">Andreprevotia lacus DSM 23236</name>
    <dbReference type="NCBI Taxonomy" id="1121001"/>
    <lineage>
        <taxon>Bacteria</taxon>
        <taxon>Pseudomonadati</taxon>
        <taxon>Pseudomonadota</taxon>
        <taxon>Betaproteobacteria</taxon>
        <taxon>Neisseriales</taxon>
        <taxon>Chitinibacteraceae</taxon>
        <taxon>Andreprevotia</taxon>
    </lineage>
</organism>
<dbReference type="Pfam" id="PF24175">
    <property type="entry name" value="SU10_adaptor"/>
    <property type="match status" value="1"/>
</dbReference>
<dbReference type="EMBL" id="FWXD01000016">
    <property type="protein sequence ID" value="SMC27222.1"/>
    <property type="molecule type" value="Genomic_DNA"/>
</dbReference>
<keyword evidence="2" id="KW-1185">Reference proteome</keyword>
<dbReference type="InterPro" id="IPR056209">
    <property type="entry name" value="SU10_adaptor"/>
</dbReference>
<evidence type="ECO:0000313" key="1">
    <source>
        <dbReference type="EMBL" id="SMC27222.1"/>
    </source>
</evidence>
<dbReference type="OrthoDB" id="9181825at2"/>
<dbReference type="AlphaFoldDB" id="A0A1W1XTN6"/>
<dbReference type="Proteomes" id="UP000192761">
    <property type="component" value="Unassembled WGS sequence"/>
</dbReference>
<name>A0A1W1XTN6_9NEIS</name>
<gene>
    <name evidence="1" type="ORF">SAMN02745857_02757</name>
</gene>
<dbReference type="STRING" id="1121001.SAMN02745857_02757"/>
<evidence type="ECO:0000313" key="2">
    <source>
        <dbReference type="Proteomes" id="UP000192761"/>
    </source>
</evidence>
<reference evidence="1 2" key="1">
    <citation type="submission" date="2017-04" db="EMBL/GenBank/DDBJ databases">
        <authorList>
            <person name="Afonso C.L."/>
            <person name="Miller P.J."/>
            <person name="Scott M.A."/>
            <person name="Spackman E."/>
            <person name="Goraichik I."/>
            <person name="Dimitrov K.M."/>
            <person name="Suarez D.L."/>
            <person name="Swayne D.E."/>
        </authorList>
    </citation>
    <scope>NUCLEOTIDE SEQUENCE [LARGE SCALE GENOMIC DNA]</scope>
    <source>
        <strain evidence="1 2">DSM 23236</strain>
    </source>
</reference>